<keyword evidence="2" id="KW-1185">Reference proteome</keyword>
<evidence type="ECO:0000313" key="2">
    <source>
        <dbReference type="Proteomes" id="UP001054889"/>
    </source>
</evidence>
<organism evidence="1 2">
    <name type="scientific">Eleusine coracana subsp. coracana</name>
    <dbReference type="NCBI Taxonomy" id="191504"/>
    <lineage>
        <taxon>Eukaryota</taxon>
        <taxon>Viridiplantae</taxon>
        <taxon>Streptophyta</taxon>
        <taxon>Embryophyta</taxon>
        <taxon>Tracheophyta</taxon>
        <taxon>Spermatophyta</taxon>
        <taxon>Magnoliopsida</taxon>
        <taxon>Liliopsida</taxon>
        <taxon>Poales</taxon>
        <taxon>Poaceae</taxon>
        <taxon>PACMAD clade</taxon>
        <taxon>Chloridoideae</taxon>
        <taxon>Cynodonteae</taxon>
        <taxon>Eleusininae</taxon>
        <taxon>Eleusine</taxon>
    </lineage>
</organism>
<name>A0AAV5BUP8_ELECO</name>
<accession>A0AAV5BUP8</accession>
<comment type="caution">
    <text evidence="1">The sequence shown here is derived from an EMBL/GenBank/DDBJ whole genome shotgun (WGS) entry which is preliminary data.</text>
</comment>
<dbReference type="AlphaFoldDB" id="A0AAV5BUP8"/>
<reference evidence="1" key="2">
    <citation type="submission" date="2021-12" db="EMBL/GenBank/DDBJ databases">
        <title>Resequencing data analysis of finger millet.</title>
        <authorList>
            <person name="Hatakeyama M."/>
            <person name="Aluri S."/>
            <person name="Balachadran M.T."/>
            <person name="Sivarajan S.R."/>
            <person name="Poveda L."/>
            <person name="Shimizu-Inatsugi R."/>
            <person name="Schlapbach R."/>
            <person name="Sreeman S.M."/>
            <person name="Shimizu K.K."/>
        </authorList>
    </citation>
    <scope>NUCLEOTIDE SEQUENCE</scope>
</reference>
<evidence type="ECO:0000313" key="1">
    <source>
        <dbReference type="EMBL" id="GJM89687.1"/>
    </source>
</evidence>
<proteinExistence type="predicted"/>
<sequence length="152" mass="16528">MTPAPCRGLTLVYDAVAPAYHVFNAATRAVTQLPPCTKNYKVVRLFQGYIQDKQRIKCEVYTLGVIAGSRLLEASPSGSAGLLSVLLAIQYGEKLLPVFADGFLHWIVDPVFAVQRPRTAILSFSVTDETFGWVQSPPFVAPGVHFTELGGC</sequence>
<gene>
    <name evidence="1" type="primary">ga05899</name>
    <name evidence="1" type="ORF">PR202_ga05899</name>
</gene>
<reference evidence="1" key="1">
    <citation type="journal article" date="2018" name="DNA Res.">
        <title>Multiple hybrid de novo genome assembly of finger millet, an orphan allotetraploid crop.</title>
        <authorList>
            <person name="Hatakeyama M."/>
            <person name="Aluri S."/>
            <person name="Balachadran M.T."/>
            <person name="Sivarajan S.R."/>
            <person name="Patrignani A."/>
            <person name="Gruter S."/>
            <person name="Poveda L."/>
            <person name="Shimizu-Inatsugi R."/>
            <person name="Baeten J."/>
            <person name="Francoijs K.J."/>
            <person name="Nataraja K.N."/>
            <person name="Reddy Y.A.N."/>
            <person name="Phadnis S."/>
            <person name="Ravikumar R.L."/>
            <person name="Schlapbach R."/>
            <person name="Sreeman S.M."/>
            <person name="Shimizu K.K."/>
        </authorList>
    </citation>
    <scope>NUCLEOTIDE SEQUENCE</scope>
</reference>
<protein>
    <submittedName>
        <fullName evidence="1">Uncharacterized protein</fullName>
    </submittedName>
</protein>
<dbReference type="EMBL" id="BQKI01000002">
    <property type="protein sequence ID" value="GJM89687.1"/>
    <property type="molecule type" value="Genomic_DNA"/>
</dbReference>
<dbReference type="Proteomes" id="UP001054889">
    <property type="component" value="Unassembled WGS sequence"/>
</dbReference>